<feature type="chain" id="PRO_5043049128" evidence="1">
    <location>
        <begin position="27"/>
        <end position="86"/>
    </location>
</feature>
<organism evidence="2 3">
    <name type="scientific">Chryseosolibacter histidini</name>
    <dbReference type="NCBI Taxonomy" id="2782349"/>
    <lineage>
        <taxon>Bacteria</taxon>
        <taxon>Pseudomonadati</taxon>
        <taxon>Bacteroidota</taxon>
        <taxon>Cytophagia</taxon>
        <taxon>Cytophagales</taxon>
        <taxon>Chryseotaleaceae</taxon>
        <taxon>Chryseosolibacter</taxon>
    </lineage>
</organism>
<comment type="caution">
    <text evidence="2">The sequence shown here is derived from an EMBL/GenBank/DDBJ whole genome shotgun (WGS) entry which is preliminary data.</text>
</comment>
<evidence type="ECO:0000313" key="2">
    <source>
        <dbReference type="EMBL" id="MBT1695956.1"/>
    </source>
</evidence>
<dbReference type="AlphaFoldDB" id="A0AAP2DGI8"/>
<protein>
    <submittedName>
        <fullName evidence="2">Uncharacterized protein</fullName>
    </submittedName>
</protein>
<evidence type="ECO:0000313" key="3">
    <source>
        <dbReference type="Proteomes" id="UP001319200"/>
    </source>
</evidence>
<dbReference type="RefSeq" id="WP_254160796.1">
    <property type="nucleotide sequence ID" value="NZ_JAHESF010000003.1"/>
</dbReference>
<feature type="signal peptide" evidence="1">
    <location>
        <begin position="1"/>
        <end position="26"/>
    </location>
</feature>
<dbReference type="Proteomes" id="UP001319200">
    <property type="component" value="Unassembled WGS sequence"/>
</dbReference>
<keyword evidence="3" id="KW-1185">Reference proteome</keyword>
<dbReference type="PROSITE" id="PS51257">
    <property type="entry name" value="PROKAR_LIPOPROTEIN"/>
    <property type="match status" value="1"/>
</dbReference>
<sequence length="86" mass="9752">MVVTKAHVLFLLVLALFISCSGQTSKQKEIYNEEFKWSISIPADFENVSDAEGKKMQDKGISALEKPTDSPLRIRRSQFLYSRVVS</sequence>
<reference evidence="2 3" key="1">
    <citation type="submission" date="2021-05" db="EMBL/GenBank/DDBJ databases">
        <title>A Polyphasic approach of four new species of the genus Ohtaekwangia: Ohtaekwangia histidinii sp. nov., Ohtaekwangia cretensis sp. nov., Ohtaekwangia indiensis sp. nov., Ohtaekwangia reichenbachii sp. nov. from diverse environment.</title>
        <authorList>
            <person name="Octaviana S."/>
        </authorList>
    </citation>
    <scope>NUCLEOTIDE SEQUENCE [LARGE SCALE GENOMIC DNA]</scope>
    <source>
        <strain evidence="2 3">PWU4</strain>
    </source>
</reference>
<keyword evidence="1" id="KW-0732">Signal</keyword>
<dbReference type="EMBL" id="JAHESF010000003">
    <property type="protein sequence ID" value="MBT1695956.1"/>
    <property type="molecule type" value="Genomic_DNA"/>
</dbReference>
<proteinExistence type="predicted"/>
<name>A0AAP2DGI8_9BACT</name>
<gene>
    <name evidence="2" type="ORF">KK083_03650</name>
</gene>
<accession>A0AAP2DGI8</accession>
<evidence type="ECO:0000256" key="1">
    <source>
        <dbReference type="SAM" id="SignalP"/>
    </source>
</evidence>